<evidence type="ECO:0000313" key="4">
    <source>
        <dbReference type="EMBL" id="MDT3767182.1"/>
    </source>
</evidence>
<feature type="repeat" description="TPR" evidence="3">
    <location>
        <begin position="226"/>
        <end position="259"/>
    </location>
</feature>
<sequence length="380" mass="42091">MNLDKTKIDVRAPFSLLRILIPKLDCVADTHWAKSALTRAVFHRIGRSDESLSENQNPSEGRIKINISFPSDTSDLTLDEHSELFRNVLSGVTDGTVSSSALSSYLSLLLRYGDSWTARQVAAVYLDAVDEVDPSLTDVLGISYALQGETGMAKALWELWLENSTIDEARAMLENGIEYIQESELAGKLHHTVLTSNQARVVEAIGDSNEAERLYERAVLLDPKFAESHQDYASFLCCMGRFEEALREVECALELDPSMAEAYSLLGYVLMQLGDLRRARDSYAVSAGLGNESANLDALRASYEAGTPEWTLQFGSKVVMTGLDADSQAEVELLLLHARSIVDSDFDFQRALKELKSCFPDNELVDETIQANSQKEVRSC</sequence>
<evidence type="ECO:0000256" key="2">
    <source>
        <dbReference type="ARBA" id="ARBA00022803"/>
    </source>
</evidence>
<comment type="caution">
    <text evidence="4">The sequence shown here is derived from an EMBL/GenBank/DDBJ whole genome shotgun (WGS) entry which is preliminary data.</text>
</comment>
<dbReference type="EMBL" id="JASXSX010000001">
    <property type="protein sequence ID" value="MDT3767182.1"/>
    <property type="molecule type" value="Genomic_DNA"/>
</dbReference>
<evidence type="ECO:0008006" key="6">
    <source>
        <dbReference type="Google" id="ProtNLM"/>
    </source>
</evidence>
<evidence type="ECO:0000256" key="3">
    <source>
        <dbReference type="PROSITE-ProRule" id="PRU00339"/>
    </source>
</evidence>
<reference evidence="4 5" key="1">
    <citation type="submission" date="2023-06" db="EMBL/GenBank/DDBJ databases">
        <title>Draft genome sequence of Gleimia hominis type strain CCUG 57540T.</title>
        <authorList>
            <person name="Salva-Serra F."/>
            <person name="Cardew S."/>
            <person name="Jensie Markopoulos S."/>
            <person name="Ohlen M."/>
            <person name="Inganas E."/>
            <person name="Svensson-Stadler L."/>
            <person name="Moore E.R.B."/>
        </authorList>
    </citation>
    <scope>NUCLEOTIDE SEQUENCE [LARGE SCALE GENOMIC DNA]</scope>
    <source>
        <strain evidence="4 5">CCUG 57540</strain>
    </source>
</reference>
<organism evidence="4 5">
    <name type="scientific">Gleimia hominis</name>
    <dbReference type="NCBI Taxonomy" id="595468"/>
    <lineage>
        <taxon>Bacteria</taxon>
        <taxon>Bacillati</taxon>
        <taxon>Actinomycetota</taxon>
        <taxon>Actinomycetes</taxon>
        <taxon>Actinomycetales</taxon>
        <taxon>Actinomycetaceae</taxon>
        <taxon>Gleimia</taxon>
    </lineage>
</organism>
<evidence type="ECO:0000313" key="5">
    <source>
        <dbReference type="Proteomes" id="UP001247542"/>
    </source>
</evidence>
<dbReference type="Gene3D" id="1.25.40.10">
    <property type="entry name" value="Tetratricopeptide repeat domain"/>
    <property type="match status" value="1"/>
</dbReference>
<dbReference type="SMART" id="SM00028">
    <property type="entry name" value="TPR"/>
    <property type="match status" value="3"/>
</dbReference>
<dbReference type="SUPFAM" id="SSF48452">
    <property type="entry name" value="TPR-like"/>
    <property type="match status" value="1"/>
</dbReference>
<dbReference type="PANTHER" id="PTHR45586">
    <property type="entry name" value="TPR REPEAT-CONTAINING PROTEIN PA4667"/>
    <property type="match status" value="1"/>
</dbReference>
<dbReference type="InterPro" id="IPR051012">
    <property type="entry name" value="CellSynth/LPSAsmb/PSIAsmb"/>
</dbReference>
<dbReference type="InterPro" id="IPR019734">
    <property type="entry name" value="TPR_rpt"/>
</dbReference>
<protein>
    <recommendedName>
        <fullName evidence="6">Tetratricopeptide repeat protein</fullName>
    </recommendedName>
</protein>
<name>A0ABU3ICI3_9ACTO</name>
<dbReference type="Pfam" id="PF13432">
    <property type="entry name" value="TPR_16"/>
    <property type="match status" value="1"/>
</dbReference>
<gene>
    <name evidence="4" type="ORF">QS713_03760</name>
</gene>
<dbReference type="InterPro" id="IPR011990">
    <property type="entry name" value="TPR-like_helical_dom_sf"/>
</dbReference>
<dbReference type="Proteomes" id="UP001247542">
    <property type="component" value="Unassembled WGS sequence"/>
</dbReference>
<dbReference type="PANTHER" id="PTHR45586:SF1">
    <property type="entry name" value="LIPOPOLYSACCHARIDE ASSEMBLY PROTEIN B"/>
    <property type="match status" value="1"/>
</dbReference>
<keyword evidence="2 3" id="KW-0802">TPR repeat</keyword>
<accession>A0ABU3ICI3</accession>
<keyword evidence="5" id="KW-1185">Reference proteome</keyword>
<proteinExistence type="predicted"/>
<dbReference type="PROSITE" id="PS50005">
    <property type="entry name" value="TPR"/>
    <property type="match status" value="1"/>
</dbReference>
<keyword evidence="1" id="KW-0677">Repeat</keyword>
<evidence type="ECO:0000256" key="1">
    <source>
        <dbReference type="ARBA" id="ARBA00022737"/>
    </source>
</evidence>
<dbReference type="RefSeq" id="WP_313272538.1">
    <property type="nucleotide sequence ID" value="NZ_JASXSX010000001.1"/>
</dbReference>